<dbReference type="OrthoDB" id="6278354at2"/>
<comment type="cofactor">
    <cofactor evidence="1">
        <name>FAD</name>
        <dbReference type="ChEBI" id="CHEBI:57692"/>
    </cofactor>
</comment>
<dbReference type="PROSITE" id="PS00862">
    <property type="entry name" value="OX2_COVAL_FAD"/>
    <property type="match status" value="1"/>
</dbReference>
<dbReference type="Proteomes" id="UP000275024">
    <property type="component" value="Unassembled WGS sequence"/>
</dbReference>
<dbReference type="InterPro" id="IPR016164">
    <property type="entry name" value="FAD-linked_Oxase-like_C"/>
</dbReference>
<evidence type="ECO:0000256" key="2">
    <source>
        <dbReference type="ARBA" id="ARBA00005466"/>
    </source>
</evidence>
<dbReference type="EMBL" id="RBDX01000001">
    <property type="protein sequence ID" value="RKN12507.1"/>
    <property type="molecule type" value="Genomic_DNA"/>
</dbReference>
<dbReference type="GO" id="GO:0009690">
    <property type="term" value="P:cytokinin metabolic process"/>
    <property type="evidence" value="ECO:0007669"/>
    <property type="project" value="InterPro"/>
</dbReference>
<evidence type="ECO:0000256" key="1">
    <source>
        <dbReference type="ARBA" id="ARBA00001974"/>
    </source>
</evidence>
<dbReference type="InterPro" id="IPR006093">
    <property type="entry name" value="Oxy_OxRdtase_FAD_BS"/>
</dbReference>
<evidence type="ECO:0000256" key="5">
    <source>
        <dbReference type="ARBA" id="ARBA00023002"/>
    </source>
</evidence>
<dbReference type="InterPro" id="IPR015345">
    <property type="entry name" value="Cytokinin_DH_FAD/cytokin-bd"/>
</dbReference>
<dbReference type="PROSITE" id="PS51387">
    <property type="entry name" value="FAD_PCMH"/>
    <property type="match status" value="1"/>
</dbReference>
<dbReference type="Gene3D" id="3.40.462.10">
    <property type="entry name" value="FAD-linked oxidases, C-terminal domain"/>
    <property type="match status" value="1"/>
</dbReference>
<name>A0A3A9X1Y3_9ACTN</name>
<evidence type="ECO:0000256" key="4">
    <source>
        <dbReference type="ARBA" id="ARBA00022827"/>
    </source>
</evidence>
<dbReference type="Pfam" id="PF09265">
    <property type="entry name" value="Cytokin-bind"/>
    <property type="match status" value="1"/>
</dbReference>
<dbReference type="InterPro" id="IPR050432">
    <property type="entry name" value="FAD-linked_Oxidoreductases_BP"/>
</dbReference>
<evidence type="ECO:0000313" key="7">
    <source>
        <dbReference type="EMBL" id="RKN12507.1"/>
    </source>
</evidence>
<sequence>MAEQPERTTELGTGAARAAVAFDPLARVWLTEAEVGSSRPDLAYVPRLDGSLRVDLGSLADDGDDFGHIVHHPPGSVLRTGSVDDIAAMIRFCDAHHIEVAARGQGHATFGQAQVAGGLVIETEPLSRIGPVGEREVTVGAGAVWSAVVKETLRHGLTPPVFTDYLELSVGGTLSVGGLGGQARLFGAQVDNVIALEVVTGAGEVVSCSPTRRPDLFRAVLAGLGQCAVIVSATLRLISAPATVRRYQLSYSDLETFLDDQRRLAETGPFTYVEGTAEQDENGAYTSFVIEAVAYGPPAGSTGTVPDEDVAEAEDVAEDVAEALRGLGYDGSGPIVAEALGYFDFLNRLASGVADLKNAGYWTWAHPWLNLVLPGDRAAELARTLLDGIAGQDVGPGGVVLLYPLVRRRLHTPLLRVPDDPVPSLMAVLWTLDPADPAAISARTAANRAAFETVRAAGGTQYPVGAVPMTAADWRGQYGKEWEEFAAAKRRYDPHGLLAPGQHIFTA</sequence>
<keyword evidence="9" id="KW-1185">Reference proteome</keyword>
<dbReference type="SUPFAM" id="SSF55103">
    <property type="entry name" value="FAD-linked oxidases, C-terminal domain"/>
    <property type="match status" value="1"/>
</dbReference>
<evidence type="ECO:0000313" key="10">
    <source>
        <dbReference type="Proteomes" id="UP000275024"/>
    </source>
</evidence>
<dbReference type="InterPro" id="IPR016170">
    <property type="entry name" value="Cytok_DH_C_sf"/>
</dbReference>
<evidence type="ECO:0000313" key="9">
    <source>
        <dbReference type="Proteomes" id="UP000268652"/>
    </source>
</evidence>
<evidence type="ECO:0000313" key="8">
    <source>
        <dbReference type="EMBL" id="RKN27725.1"/>
    </source>
</evidence>
<keyword evidence="4" id="KW-0274">FAD</keyword>
<comment type="similarity">
    <text evidence="2">Belongs to the oxygen-dependent FAD-linked oxidoreductase family.</text>
</comment>
<protein>
    <submittedName>
        <fullName evidence="7">FAD-binding protein</fullName>
    </submittedName>
</protein>
<dbReference type="PANTHER" id="PTHR13878">
    <property type="entry name" value="GULONOLACTONE OXIDASE"/>
    <property type="match status" value="1"/>
</dbReference>
<reference evidence="9 10" key="1">
    <citation type="submission" date="2018-09" db="EMBL/GenBank/DDBJ databases">
        <title>Streptomyces sp. nov. DS1-2, an endophytic actinomycete isolated from roots of Dendrobium scabrilingue.</title>
        <authorList>
            <person name="Kuncharoen N."/>
            <person name="Kudo T."/>
            <person name="Ohkuma M."/>
            <person name="Yuki M."/>
            <person name="Tanasupawat S."/>
        </authorList>
    </citation>
    <scope>NUCLEOTIDE SEQUENCE [LARGE SCALE GENOMIC DNA]</scope>
    <source>
        <strain evidence="7 10">AZ1-7</strain>
        <strain evidence="8 9">DS1-2</strain>
    </source>
</reference>
<dbReference type="GO" id="GO:0019139">
    <property type="term" value="F:cytokinin dehydrogenase activity"/>
    <property type="evidence" value="ECO:0007669"/>
    <property type="project" value="InterPro"/>
</dbReference>
<proteinExistence type="inferred from homology"/>
<dbReference type="Proteomes" id="UP000268652">
    <property type="component" value="Unassembled WGS sequence"/>
</dbReference>
<feature type="domain" description="FAD-binding PCMH-type" evidence="6">
    <location>
        <begin position="70"/>
        <end position="240"/>
    </location>
</feature>
<organism evidence="7 10">
    <name type="scientific">Streptomyces radicis</name>
    <dbReference type="NCBI Taxonomy" id="1750517"/>
    <lineage>
        <taxon>Bacteria</taxon>
        <taxon>Bacillati</taxon>
        <taxon>Actinomycetota</taxon>
        <taxon>Actinomycetes</taxon>
        <taxon>Kitasatosporales</taxon>
        <taxon>Streptomycetaceae</taxon>
        <taxon>Streptomyces</taxon>
    </lineage>
</organism>
<dbReference type="Gene3D" id="3.30.43.10">
    <property type="entry name" value="Uridine Diphospho-n-acetylenolpyruvylglucosamine Reductase, domain 2"/>
    <property type="match status" value="1"/>
</dbReference>
<dbReference type="Pfam" id="PF01565">
    <property type="entry name" value="FAD_binding_4"/>
    <property type="match status" value="1"/>
</dbReference>
<dbReference type="Gene3D" id="3.30.465.10">
    <property type="match status" value="1"/>
</dbReference>
<accession>A0A3A9X1Y3</accession>
<dbReference type="InterPro" id="IPR016166">
    <property type="entry name" value="FAD-bd_PCMH"/>
</dbReference>
<dbReference type="RefSeq" id="WP_120695084.1">
    <property type="nucleotide sequence ID" value="NZ_RBDX01000001.1"/>
</dbReference>
<keyword evidence="5" id="KW-0560">Oxidoreductase</keyword>
<evidence type="ECO:0000259" key="6">
    <source>
        <dbReference type="PROSITE" id="PS51387"/>
    </source>
</evidence>
<dbReference type="PANTHER" id="PTHR13878:SF53">
    <property type="entry name" value="CYTOKININ DEHYDROGENASE 6"/>
    <property type="match status" value="1"/>
</dbReference>
<dbReference type="InterPro" id="IPR016167">
    <property type="entry name" value="FAD-bd_PCMH_sub1"/>
</dbReference>
<keyword evidence="3" id="KW-0285">Flavoprotein</keyword>
<dbReference type="InterPro" id="IPR016169">
    <property type="entry name" value="FAD-bd_PCMH_sub2"/>
</dbReference>
<comment type="caution">
    <text evidence="7">The sequence shown here is derived from an EMBL/GenBank/DDBJ whole genome shotgun (WGS) entry which is preliminary data.</text>
</comment>
<evidence type="ECO:0000256" key="3">
    <source>
        <dbReference type="ARBA" id="ARBA00022630"/>
    </source>
</evidence>
<dbReference type="AlphaFoldDB" id="A0A3A9X1Y3"/>
<dbReference type="EMBL" id="RBDY01000001">
    <property type="protein sequence ID" value="RKN27725.1"/>
    <property type="molecule type" value="Genomic_DNA"/>
</dbReference>
<dbReference type="InterPro" id="IPR036318">
    <property type="entry name" value="FAD-bd_PCMH-like_sf"/>
</dbReference>
<dbReference type="GO" id="GO:0071949">
    <property type="term" value="F:FAD binding"/>
    <property type="evidence" value="ECO:0007669"/>
    <property type="project" value="InterPro"/>
</dbReference>
<dbReference type="SUPFAM" id="SSF56176">
    <property type="entry name" value="FAD-binding/transporter-associated domain-like"/>
    <property type="match status" value="1"/>
</dbReference>
<dbReference type="InterPro" id="IPR006094">
    <property type="entry name" value="Oxid_FAD_bind_N"/>
</dbReference>
<gene>
    <name evidence="8" type="ORF">D7318_02255</name>
    <name evidence="7" type="ORF">D7319_00635</name>
</gene>